<keyword evidence="2" id="KW-1185">Reference proteome</keyword>
<evidence type="ECO:0000313" key="2">
    <source>
        <dbReference type="Proteomes" id="UP001187192"/>
    </source>
</evidence>
<proteinExistence type="predicted"/>
<protein>
    <submittedName>
        <fullName evidence="1">Uncharacterized protein</fullName>
    </submittedName>
</protein>
<organism evidence="1 2">
    <name type="scientific">Ficus carica</name>
    <name type="common">Common fig</name>
    <dbReference type="NCBI Taxonomy" id="3494"/>
    <lineage>
        <taxon>Eukaryota</taxon>
        <taxon>Viridiplantae</taxon>
        <taxon>Streptophyta</taxon>
        <taxon>Embryophyta</taxon>
        <taxon>Tracheophyta</taxon>
        <taxon>Spermatophyta</taxon>
        <taxon>Magnoliopsida</taxon>
        <taxon>eudicotyledons</taxon>
        <taxon>Gunneridae</taxon>
        <taxon>Pentapetalae</taxon>
        <taxon>rosids</taxon>
        <taxon>fabids</taxon>
        <taxon>Rosales</taxon>
        <taxon>Moraceae</taxon>
        <taxon>Ficeae</taxon>
        <taxon>Ficus</taxon>
    </lineage>
</organism>
<comment type="caution">
    <text evidence="1">The sequence shown here is derived from an EMBL/GenBank/DDBJ whole genome shotgun (WGS) entry which is preliminary data.</text>
</comment>
<evidence type="ECO:0000313" key="1">
    <source>
        <dbReference type="EMBL" id="GMN56605.1"/>
    </source>
</evidence>
<sequence>MTKNLDLHQLHARLSIDDRRDFPLVAVVSDGDGTGERK</sequence>
<accession>A0AA88DFS0</accession>
<gene>
    <name evidence="1" type="ORF">TIFTF001_025727</name>
</gene>
<dbReference type="Proteomes" id="UP001187192">
    <property type="component" value="Unassembled WGS sequence"/>
</dbReference>
<dbReference type="EMBL" id="BTGU01000064">
    <property type="protein sequence ID" value="GMN56605.1"/>
    <property type="molecule type" value="Genomic_DNA"/>
</dbReference>
<name>A0AA88DFS0_FICCA</name>
<dbReference type="AlphaFoldDB" id="A0AA88DFS0"/>
<reference evidence="1" key="1">
    <citation type="submission" date="2023-07" db="EMBL/GenBank/DDBJ databases">
        <title>draft genome sequence of fig (Ficus carica).</title>
        <authorList>
            <person name="Takahashi T."/>
            <person name="Nishimura K."/>
        </authorList>
    </citation>
    <scope>NUCLEOTIDE SEQUENCE</scope>
</reference>